<feature type="domain" description="SCP" evidence="1">
    <location>
        <begin position="9"/>
        <end position="116"/>
    </location>
</feature>
<name>A0A7J4J060_9ARCH</name>
<gene>
    <name evidence="2" type="ORF">HA254_04375</name>
</gene>
<proteinExistence type="predicted"/>
<reference evidence="3" key="1">
    <citation type="journal article" date="2020" name="bioRxiv">
        <title>A rank-normalized archaeal taxonomy based on genome phylogeny resolves widespread incomplete and uneven classifications.</title>
        <authorList>
            <person name="Rinke C."/>
            <person name="Chuvochina M."/>
            <person name="Mussig A.J."/>
            <person name="Chaumeil P.-A."/>
            <person name="Waite D.W."/>
            <person name="Whitman W.B."/>
            <person name="Parks D.H."/>
            <person name="Hugenholtz P."/>
        </authorList>
    </citation>
    <scope>NUCLEOTIDE SEQUENCE [LARGE SCALE GENOMIC DNA]</scope>
</reference>
<sequence>MADIRHYALDRINEVRRWHGLPPLHLHYELSIGAKAHCEHSVDRVEDMVYAQRLEHTPNHLRTGFDAENVHAQIGNMHANDFVNSGIDVWAKHEGHRNNMLSRNFTHTGIDIAMRDGPYGTKKFFMTARFCRR</sequence>
<dbReference type="Pfam" id="PF00188">
    <property type="entry name" value="CAP"/>
    <property type="match status" value="1"/>
</dbReference>
<dbReference type="Gene3D" id="3.40.33.10">
    <property type="entry name" value="CAP"/>
    <property type="match status" value="1"/>
</dbReference>
<evidence type="ECO:0000259" key="1">
    <source>
        <dbReference type="Pfam" id="PF00188"/>
    </source>
</evidence>
<organism evidence="2 3">
    <name type="scientific">Candidatus Iainarchaeum sp</name>
    <dbReference type="NCBI Taxonomy" id="3101447"/>
    <lineage>
        <taxon>Archaea</taxon>
        <taxon>Candidatus Iainarchaeota</taxon>
        <taxon>Candidatus Iainarchaeia</taxon>
        <taxon>Candidatus Iainarchaeales</taxon>
        <taxon>Candidatus Iainarchaeaceae</taxon>
        <taxon>Candidatus Iainarchaeum</taxon>
    </lineage>
</organism>
<dbReference type="SUPFAM" id="SSF55797">
    <property type="entry name" value="PR-1-like"/>
    <property type="match status" value="1"/>
</dbReference>
<comment type="caution">
    <text evidence="2">The sequence shown here is derived from an EMBL/GenBank/DDBJ whole genome shotgun (WGS) entry which is preliminary data.</text>
</comment>
<evidence type="ECO:0000313" key="2">
    <source>
        <dbReference type="EMBL" id="HIH09879.1"/>
    </source>
</evidence>
<dbReference type="AlphaFoldDB" id="A0A7J4J060"/>
<dbReference type="Proteomes" id="UP000565078">
    <property type="component" value="Unassembled WGS sequence"/>
</dbReference>
<evidence type="ECO:0000313" key="3">
    <source>
        <dbReference type="Proteomes" id="UP000565078"/>
    </source>
</evidence>
<dbReference type="CDD" id="cd05379">
    <property type="entry name" value="CAP_bacterial"/>
    <property type="match status" value="1"/>
</dbReference>
<accession>A0A7J4J060</accession>
<dbReference type="EMBL" id="DUGC01000067">
    <property type="protein sequence ID" value="HIH09879.1"/>
    <property type="molecule type" value="Genomic_DNA"/>
</dbReference>
<protein>
    <submittedName>
        <fullName evidence="2">CAP domain-containing protein</fullName>
    </submittedName>
</protein>
<dbReference type="InterPro" id="IPR035940">
    <property type="entry name" value="CAP_sf"/>
</dbReference>
<dbReference type="InterPro" id="IPR014044">
    <property type="entry name" value="CAP_dom"/>
</dbReference>